<dbReference type="GO" id="GO:0002098">
    <property type="term" value="P:tRNA wobble uridine modification"/>
    <property type="evidence" value="ECO:0007669"/>
    <property type="project" value="InterPro"/>
</dbReference>
<protein>
    <submittedName>
        <fullName evidence="3">Selenophosphate-dependent tRNA 2-selenouridine synthase</fullName>
    </submittedName>
</protein>
<sequence>MVVGRTMYDLETLKTFDLIIDARSPREFKEDHVPGAINLPVVFDDEYAEVGTTHRTDPMRAYQIGVAYSLRNIARHLELPFFRTSKRATILVYCFRGGKRSKLWTDALETIGYKVQRLPTGWKGYRNWVRATLEDVPTKLRFNVLSGPTGCGKTRLLHALRQAGAQILDLEALASHRGSIIGGIPGHPQPSQKYFDTLLLEEISRLDIAKPVWIESESKKIGQVQLPTSLFEAMHHSRLFSVHTSMAERVLMWHREYPHFGKDPVALVEKLSYLKSLVGGTTVAKWKELAERGDIDALFESIMVDHYDPAYTRSTNKNYGKLGEITAIHLDTLDSSYLAGVAAKLILDDDMLPAPALR</sequence>
<dbReference type="Proteomes" id="UP000195221">
    <property type="component" value="Unassembled WGS sequence"/>
</dbReference>
<dbReference type="PANTHER" id="PTHR30401">
    <property type="entry name" value="TRNA 2-SELENOURIDINE SYNTHASE"/>
    <property type="match status" value="1"/>
</dbReference>
<dbReference type="GO" id="GO:0004792">
    <property type="term" value="F:thiosulfate-cyanide sulfurtransferase activity"/>
    <property type="evidence" value="ECO:0007669"/>
    <property type="project" value="InterPro"/>
</dbReference>
<dbReference type="EMBL" id="NBTZ01000031">
    <property type="protein sequence ID" value="OTP77286.1"/>
    <property type="molecule type" value="Genomic_DNA"/>
</dbReference>
<evidence type="ECO:0000256" key="1">
    <source>
        <dbReference type="ARBA" id="ARBA00023266"/>
    </source>
</evidence>
<dbReference type="NCBIfam" id="NF008750">
    <property type="entry name" value="PRK11784.1-2"/>
    <property type="match status" value="1"/>
</dbReference>
<organism evidence="3 4">
    <name type="scientific">Caballeronia sordidicola</name>
    <name type="common">Burkholderia sordidicola</name>
    <dbReference type="NCBI Taxonomy" id="196367"/>
    <lineage>
        <taxon>Bacteria</taxon>
        <taxon>Pseudomonadati</taxon>
        <taxon>Pseudomonadota</taxon>
        <taxon>Betaproteobacteria</taxon>
        <taxon>Burkholderiales</taxon>
        <taxon>Burkholderiaceae</taxon>
        <taxon>Caballeronia</taxon>
    </lineage>
</organism>
<dbReference type="NCBIfam" id="TIGR03167">
    <property type="entry name" value="tRNA_sel_U_synt"/>
    <property type="match status" value="1"/>
</dbReference>
<dbReference type="SUPFAM" id="SSF52821">
    <property type="entry name" value="Rhodanese/Cell cycle control phosphatase"/>
    <property type="match status" value="1"/>
</dbReference>
<proteinExistence type="predicted"/>
<keyword evidence="1" id="KW-0711">Selenium</keyword>
<dbReference type="InterPro" id="IPR001763">
    <property type="entry name" value="Rhodanese-like_dom"/>
</dbReference>
<dbReference type="NCBIfam" id="NF008752">
    <property type="entry name" value="PRK11784.1-4"/>
    <property type="match status" value="1"/>
</dbReference>
<dbReference type="GO" id="GO:0043828">
    <property type="term" value="F:tRNA 2-selenouridine synthase activity"/>
    <property type="evidence" value="ECO:0007669"/>
    <property type="project" value="InterPro"/>
</dbReference>
<dbReference type="InterPro" id="IPR017582">
    <property type="entry name" value="SelU"/>
</dbReference>
<dbReference type="PROSITE" id="PS50206">
    <property type="entry name" value="RHODANESE_3"/>
    <property type="match status" value="1"/>
</dbReference>
<accession>A0A242N2B1</accession>
<comment type="caution">
    <text evidence="3">The sequence shown here is derived from an EMBL/GenBank/DDBJ whole genome shotgun (WGS) entry which is preliminary data.</text>
</comment>
<evidence type="ECO:0000259" key="2">
    <source>
        <dbReference type="PROSITE" id="PS50206"/>
    </source>
</evidence>
<dbReference type="Gene3D" id="3.40.250.10">
    <property type="entry name" value="Rhodanese-like domain"/>
    <property type="match status" value="1"/>
</dbReference>
<dbReference type="InterPro" id="IPR027417">
    <property type="entry name" value="P-loop_NTPase"/>
</dbReference>
<feature type="domain" description="Rhodanese" evidence="2">
    <location>
        <begin position="18"/>
        <end position="134"/>
    </location>
</feature>
<reference evidence="3 4" key="1">
    <citation type="submission" date="2017-03" db="EMBL/GenBank/DDBJ databases">
        <title>Genome analysis of strain PAMC 26577.</title>
        <authorList>
            <person name="Oh H.-M."/>
            <person name="Yang J.-A."/>
        </authorList>
    </citation>
    <scope>NUCLEOTIDE SEQUENCE [LARGE SCALE GENOMIC DNA]</scope>
    <source>
        <strain evidence="3 4">PAMC 26577</strain>
    </source>
</reference>
<dbReference type="PANTHER" id="PTHR30401:SF0">
    <property type="entry name" value="TRNA 2-SELENOURIDINE SYNTHASE"/>
    <property type="match status" value="1"/>
</dbReference>
<evidence type="ECO:0000313" key="3">
    <source>
        <dbReference type="EMBL" id="OTP77286.1"/>
    </source>
</evidence>
<evidence type="ECO:0000313" key="4">
    <source>
        <dbReference type="Proteomes" id="UP000195221"/>
    </source>
</evidence>
<dbReference type="InterPro" id="IPR036873">
    <property type="entry name" value="Rhodanese-like_dom_sf"/>
</dbReference>
<dbReference type="InterPro" id="IPR001307">
    <property type="entry name" value="Thiosulphate_STrfase_CS"/>
</dbReference>
<dbReference type="SUPFAM" id="SSF52540">
    <property type="entry name" value="P-loop containing nucleoside triphosphate hydrolases"/>
    <property type="match status" value="1"/>
</dbReference>
<dbReference type="InterPro" id="IPR058840">
    <property type="entry name" value="AAA_SelU"/>
</dbReference>
<dbReference type="AlphaFoldDB" id="A0A242N2B1"/>
<dbReference type="Pfam" id="PF00581">
    <property type="entry name" value="Rhodanese"/>
    <property type="match status" value="1"/>
</dbReference>
<dbReference type="PROSITE" id="PS00380">
    <property type="entry name" value="RHODANESE_1"/>
    <property type="match status" value="1"/>
</dbReference>
<name>A0A242N2B1_CABSO</name>
<dbReference type="SMART" id="SM00450">
    <property type="entry name" value="RHOD"/>
    <property type="match status" value="1"/>
</dbReference>
<dbReference type="Pfam" id="PF26341">
    <property type="entry name" value="AAA_SelU"/>
    <property type="match status" value="1"/>
</dbReference>
<gene>
    <name evidence="3" type="ORF">PAMC26577_08490</name>
</gene>